<dbReference type="AlphaFoldDB" id="A0A2T1HWA2"/>
<name>A0A2T1HWA2_9HYPH</name>
<dbReference type="InterPro" id="IPR011055">
    <property type="entry name" value="Dup_hybrid_motif"/>
</dbReference>
<keyword evidence="2" id="KW-0645">Protease</keyword>
<evidence type="ECO:0000256" key="2">
    <source>
        <dbReference type="ARBA" id="ARBA00022670"/>
    </source>
</evidence>
<dbReference type="GO" id="GO:0006508">
    <property type="term" value="P:proteolysis"/>
    <property type="evidence" value="ECO:0007669"/>
    <property type="project" value="UniProtKB-KW"/>
</dbReference>
<accession>A0A2T1HWA2</accession>
<evidence type="ECO:0000259" key="9">
    <source>
        <dbReference type="Pfam" id="PF01551"/>
    </source>
</evidence>
<dbReference type="InterPro" id="IPR016047">
    <property type="entry name" value="M23ase_b-sheet_dom"/>
</dbReference>
<dbReference type="GO" id="GO:0046872">
    <property type="term" value="F:metal ion binding"/>
    <property type="evidence" value="ECO:0007669"/>
    <property type="project" value="UniProtKB-KW"/>
</dbReference>
<keyword evidence="8" id="KW-1133">Transmembrane helix</keyword>
<evidence type="ECO:0000256" key="3">
    <source>
        <dbReference type="ARBA" id="ARBA00022723"/>
    </source>
</evidence>
<feature type="region of interest" description="Disordered" evidence="7">
    <location>
        <begin position="176"/>
        <end position="204"/>
    </location>
</feature>
<dbReference type="RefSeq" id="WP_106336032.1">
    <property type="nucleotide sequence ID" value="NZ_PVZS01000006.1"/>
</dbReference>
<feature type="region of interest" description="Disordered" evidence="7">
    <location>
        <begin position="146"/>
        <end position="165"/>
    </location>
</feature>
<organism evidence="10 11">
    <name type="scientific">Alsobacter soli</name>
    <dbReference type="NCBI Taxonomy" id="2109933"/>
    <lineage>
        <taxon>Bacteria</taxon>
        <taxon>Pseudomonadati</taxon>
        <taxon>Pseudomonadota</taxon>
        <taxon>Alphaproteobacteria</taxon>
        <taxon>Hyphomicrobiales</taxon>
        <taxon>Alsobacteraceae</taxon>
        <taxon>Alsobacter</taxon>
    </lineage>
</organism>
<comment type="cofactor">
    <cofactor evidence="1">
        <name>Zn(2+)</name>
        <dbReference type="ChEBI" id="CHEBI:29105"/>
    </cofactor>
</comment>
<keyword evidence="4" id="KW-0378">Hydrolase</keyword>
<evidence type="ECO:0000256" key="1">
    <source>
        <dbReference type="ARBA" id="ARBA00001947"/>
    </source>
</evidence>
<protein>
    <recommendedName>
        <fullName evidence="9">M23ase beta-sheet core domain-containing protein</fullName>
    </recommendedName>
</protein>
<keyword evidence="3" id="KW-0479">Metal-binding</keyword>
<evidence type="ECO:0000313" key="11">
    <source>
        <dbReference type="Proteomes" id="UP000239772"/>
    </source>
</evidence>
<evidence type="ECO:0000313" key="10">
    <source>
        <dbReference type="EMBL" id="PSC05789.1"/>
    </source>
</evidence>
<evidence type="ECO:0000256" key="7">
    <source>
        <dbReference type="SAM" id="MobiDB-lite"/>
    </source>
</evidence>
<proteinExistence type="predicted"/>
<keyword evidence="8" id="KW-0472">Membrane</keyword>
<dbReference type="GO" id="GO:0004222">
    <property type="term" value="F:metalloendopeptidase activity"/>
    <property type="evidence" value="ECO:0007669"/>
    <property type="project" value="TreeGrafter"/>
</dbReference>
<gene>
    <name evidence="10" type="ORF">SLNSH_07370</name>
</gene>
<feature type="transmembrane region" description="Helical" evidence="8">
    <location>
        <begin position="32"/>
        <end position="56"/>
    </location>
</feature>
<keyword evidence="5" id="KW-0862">Zinc</keyword>
<dbReference type="Pfam" id="PF01551">
    <property type="entry name" value="Peptidase_M23"/>
    <property type="match status" value="1"/>
</dbReference>
<keyword evidence="8" id="KW-0812">Transmembrane</keyword>
<dbReference type="Proteomes" id="UP000239772">
    <property type="component" value="Unassembled WGS sequence"/>
</dbReference>
<comment type="caution">
    <text evidence="10">The sequence shown here is derived from an EMBL/GenBank/DDBJ whole genome shotgun (WGS) entry which is preliminary data.</text>
</comment>
<dbReference type="FunFam" id="2.70.70.10:FF:000006">
    <property type="entry name" value="M23 family peptidase"/>
    <property type="match status" value="1"/>
</dbReference>
<evidence type="ECO:0000256" key="4">
    <source>
        <dbReference type="ARBA" id="ARBA00022801"/>
    </source>
</evidence>
<evidence type="ECO:0000256" key="8">
    <source>
        <dbReference type="SAM" id="Phobius"/>
    </source>
</evidence>
<sequence length="450" mass="47977">MAPPPYASSSRLVTLSIETRSGARQIELRPGALIAAVAVCGVFLAWSVAATAYLAFREDVLGALMTRQTQMQYAYEDRIAALRTSIDRLTSRQLLDQDSFEGKVQELIARQAQLENRQAMVASLAAQFESQVKAAPAEARALGTLPPSLFQSKGQGGPLPDGASAYAPVEQAVPEKPRPAFEPAPLRGSSADARPTAPPSQTRKAGLWEEREFLKSGPVQNQLAGLGAKLARLEAGQIQTLARMETQARASTSRYASILAELGLQPSRFQSPSAQGGPYVPVKLDGKAGPFENVAARLQDALADGARLSGVMKALPIRRPLRGDVDQTSGFGYRTDPFTRSLALHTGVDLRDETGAAVRPTAKGTVTSAGWSGGYGNMVEVDHGNGIVTRYGHLSAILVEEGQQVDPTTVIGRVGSTGRSTGPHLHYETRIDGQPVDPTRYLRMAARLAS</sequence>
<feature type="domain" description="M23ase beta-sheet core" evidence="9">
    <location>
        <begin position="344"/>
        <end position="438"/>
    </location>
</feature>
<dbReference type="PANTHER" id="PTHR21666:SF288">
    <property type="entry name" value="CELL DIVISION PROTEIN YTFB"/>
    <property type="match status" value="1"/>
</dbReference>
<evidence type="ECO:0000256" key="5">
    <source>
        <dbReference type="ARBA" id="ARBA00022833"/>
    </source>
</evidence>
<reference evidence="11" key="1">
    <citation type="submission" date="2018-03" db="EMBL/GenBank/DDBJ databases">
        <authorList>
            <person name="Sun L."/>
            <person name="Liu H."/>
            <person name="Chen W."/>
            <person name="Huang K."/>
            <person name="Liu W."/>
            <person name="Gao X."/>
        </authorList>
    </citation>
    <scope>NUCLEOTIDE SEQUENCE [LARGE SCALE GENOMIC DNA]</scope>
    <source>
        <strain evidence="11">SH9</strain>
    </source>
</reference>
<keyword evidence="11" id="KW-1185">Reference proteome</keyword>
<dbReference type="InterPro" id="IPR050570">
    <property type="entry name" value="Cell_wall_metabolism_enzyme"/>
</dbReference>
<dbReference type="SUPFAM" id="SSF51261">
    <property type="entry name" value="Duplicated hybrid motif"/>
    <property type="match status" value="1"/>
</dbReference>
<keyword evidence="6" id="KW-0482">Metalloprotease</keyword>
<dbReference type="CDD" id="cd12797">
    <property type="entry name" value="M23_peptidase"/>
    <property type="match status" value="1"/>
</dbReference>
<evidence type="ECO:0000256" key="6">
    <source>
        <dbReference type="ARBA" id="ARBA00023049"/>
    </source>
</evidence>
<dbReference type="Gene3D" id="2.70.70.10">
    <property type="entry name" value="Glucose Permease (Domain IIA)"/>
    <property type="match status" value="1"/>
</dbReference>
<dbReference type="OrthoDB" id="9805070at2"/>
<dbReference type="EMBL" id="PVZS01000006">
    <property type="protein sequence ID" value="PSC05789.1"/>
    <property type="molecule type" value="Genomic_DNA"/>
</dbReference>
<dbReference type="PANTHER" id="PTHR21666">
    <property type="entry name" value="PEPTIDASE-RELATED"/>
    <property type="match status" value="1"/>
</dbReference>